<comment type="caution">
    <text evidence="2">The sequence shown here is derived from an EMBL/GenBank/DDBJ whole genome shotgun (WGS) entry which is preliminary data.</text>
</comment>
<gene>
    <name evidence="2" type="ORF">D7044_25830</name>
</gene>
<evidence type="ECO:0000313" key="3">
    <source>
        <dbReference type="Proteomes" id="UP000275865"/>
    </source>
</evidence>
<feature type="transmembrane region" description="Helical" evidence="1">
    <location>
        <begin position="74"/>
        <end position="95"/>
    </location>
</feature>
<accession>A0A3A9XTA3</accession>
<proteinExistence type="predicted"/>
<organism evidence="2 3">
    <name type="scientific">Micromonospora musae</name>
    <dbReference type="NCBI Taxonomy" id="1894970"/>
    <lineage>
        <taxon>Bacteria</taxon>
        <taxon>Bacillati</taxon>
        <taxon>Actinomycetota</taxon>
        <taxon>Actinomycetes</taxon>
        <taxon>Micromonosporales</taxon>
        <taxon>Micromonosporaceae</taxon>
        <taxon>Micromonospora</taxon>
    </lineage>
</organism>
<dbReference type="EMBL" id="RAZT01000014">
    <property type="protein sequence ID" value="RKN28640.1"/>
    <property type="molecule type" value="Genomic_DNA"/>
</dbReference>
<feature type="transmembrane region" description="Helical" evidence="1">
    <location>
        <begin position="20"/>
        <end position="43"/>
    </location>
</feature>
<dbReference type="Proteomes" id="UP000275865">
    <property type="component" value="Unassembled WGS sequence"/>
</dbReference>
<keyword evidence="1" id="KW-1133">Transmembrane helix</keyword>
<evidence type="ECO:0000313" key="2">
    <source>
        <dbReference type="EMBL" id="RKN28640.1"/>
    </source>
</evidence>
<protein>
    <submittedName>
        <fullName evidence="2">Uncharacterized protein</fullName>
    </submittedName>
</protein>
<keyword evidence="1" id="KW-0472">Membrane</keyword>
<keyword evidence="1" id="KW-0812">Transmembrane</keyword>
<evidence type="ECO:0000256" key="1">
    <source>
        <dbReference type="SAM" id="Phobius"/>
    </source>
</evidence>
<name>A0A3A9XTA3_9ACTN</name>
<sequence length="100" mass="10288">MQEGDVSATGVRKAVATVSIVALVGLLSAGGAALIWIPVQAIINFEPQSLAWGSPSGPPVTDAQQRSDLILDSVLPIGVGIILLVLAVAVVRAFIGYLRK</sequence>
<dbReference type="AlphaFoldDB" id="A0A3A9XTA3"/>
<reference evidence="2 3" key="1">
    <citation type="submission" date="2018-09" db="EMBL/GenBank/DDBJ databases">
        <title>Micromonospora sp. nov. MS1-9, isolated from a root of Musa sp.</title>
        <authorList>
            <person name="Kuncharoen N."/>
            <person name="Kudo T."/>
            <person name="Ohkuma M."/>
            <person name="Yuki M."/>
            <person name="Tanasupawat S."/>
        </authorList>
    </citation>
    <scope>NUCLEOTIDE SEQUENCE [LARGE SCALE GENOMIC DNA]</scope>
    <source>
        <strain evidence="2 3">MS1-9</strain>
    </source>
</reference>